<sequence length="355" mass="40608">MAVNGHASYFEVPECGLYRRNGSKPDGYDLSETFDAILQWTGGKSSWTSTLPWAKDTNSNTPSAYCYDLVKDEPTGDFFMVMWKSDEDANGKLYAAPIDKSRGAPAAVEQGGSKGTVLGRPCYYWIIPQYNSVVSLKFDHSMTDSSLFMKFVRACINNHIGHDRKRKTVDEENGSVKIYFEDDQGRHLNYRFRKKLYMPSSNTLEIRAMANKITHVVKRQTISVERKDHRSEWVKMFDEMFSDVSVKKGKKNREIEVLIEASPTETEIASIFRQYSKDDRDPRQWDNTGFILEGKMNQPVWATKYRLTESLSIPKSPGVTLSANDLKQHLLGERQRHLLILKRGLKDQNTSSQSS</sequence>
<organism evidence="1 2">
    <name type="scientific">Reinekea blandensis MED297</name>
    <dbReference type="NCBI Taxonomy" id="314283"/>
    <lineage>
        <taxon>Bacteria</taxon>
        <taxon>Pseudomonadati</taxon>
        <taxon>Pseudomonadota</taxon>
        <taxon>Gammaproteobacteria</taxon>
        <taxon>Oceanospirillales</taxon>
        <taxon>Saccharospirillaceae</taxon>
        <taxon>Reinekea</taxon>
    </lineage>
</organism>
<comment type="caution">
    <text evidence="1">The sequence shown here is derived from an EMBL/GenBank/DDBJ whole genome shotgun (WGS) entry which is preliminary data.</text>
</comment>
<dbReference type="EMBL" id="AAOE01000003">
    <property type="protein sequence ID" value="EAR10744.1"/>
    <property type="molecule type" value="Genomic_DNA"/>
</dbReference>
<dbReference type="OrthoDB" id="6120708at2"/>
<dbReference type="Proteomes" id="UP000005953">
    <property type="component" value="Unassembled WGS sequence"/>
</dbReference>
<evidence type="ECO:0000313" key="1">
    <source>
        <dbReference type="EMBL" id="EAR10744.1"/>
    </source>
</evidence>
<accession>A4BBD1</accession>
<proteinExistence type="predicted"/>
<dbReference type="AlphaFoldDB" id="A4BBD1"/>
<dbReference type="HOGENOM" id="CLU_060083_0_0_6"/>
<keyword evidence="2" id="KW-1185">Reference proteome</keyword>
<evidence type="ECO:0000313" key="2">
    <source>
        <dbReference type="Proteomes" id="UP000005953"/>
    </source>
</evidence>
<gene>
    <name evidence="1" type="ORF">MED297_12030</name>
</gene>
<reference evidence="1 2" key="1">
    <citation type="submission" date="2006-02" db="EMBL/GenBank/DDBJ databases">
        <authorList>
            <person name="Pinhassi J."/>
            <person name="Pedros-Alio C."/>
            <person name="Ferriera S."/>
            <person name="Johnson J."/>
            <person name="Kravitz S."/>
            <person name="Halpern A."/>
            <person name="Remington K."/>
            <person name="Beeson K."/>
            <person name="Tran B."/>
            <person name="Rogers Y.-H."/>
            <person name="Friedman R."/>
            <person name="Venter J.C."/>
        </authorList>
    </citation>
    <scope>NUCLEOTIDE SEQUENCE [LARGE SCALE GENOMIC DNA]</scope>
    <source>
        <strain evidence="1 2">MED297</strain>
    </source>
</reference>
<protein>
    <submittedName>
        <fullName evidence="1">Uncharacterized protein</fullName>
    </submittedName>
</protein>
<name>A4BBD1_9GAMM</name>
<dbReference type="RefSeq" id="WP_008042086.1">
    <property type="nucleotide sequence ID" value="NZ_CH724149.1"/>
</dbReference>